<sequence>MGDIYSWAEEVIVWLGMPDDETALVWRILLELGKLCQFEPHEVFDLALGSPLTGKDAEMVVQTPPNALESTRGALKARVKLPPGSSPEWKAVKRFFERPWFSRTWTFQEVLLSQSCTIICGKRSLSWTDPSDAVHAIDIVGFDKHMYATHKGIVEIQVGRKRLRNGQSTALWLLLQNTRYRSATEPRDKIYAVRAAVRDSVAENIVVDYGETLGETYARAVKSCIEESKALTVLGSVEYRRTEESKLQMPSWVPDWRYKTSVAVELSMRRRDGSKYFDACNGKKPLITRESDPRKLRLKGVIVARLKRFSEVKRWLDFDLDLRRARRFPTDRFQLDQWQALYRSAVGNVKFPISSLKAPEQADEIMASIWASRFSPSGTHGGLTEHDEYVADTMLNREFFIADNGADAFMGIVMGAPADGDCVCILFGGDTPFVLRPKDNGEWHFIAEAYVHGIMDGEALAHQDRQSFAVEEFILS</sequence>
<evidence type="ECO:0000313" key="3">
    <source>
        <dbReference type="Proteomes" id="UP001161017"/>
    </source>
</evidence>
<dbReference type="PANTHER" id="PTHR24148">
    <property type="entry name" value="ANKYRIN REPEAT DOMAIN-CONTAINING PROTEIN 39 HOMOLOG-RELATED"/>
    <property type="match status" value="1"/>
</dbReference>
<evidence type="ECO:0000313" key="2">
    <source>
        <dbReference type="EMBL" id="MDI1489258.1"/>
    </source>
</evidence>
<organism evidence="2 3">
    <name type="scientific">Ramalina farinacea</name>
    <dbReference type="NCBI Taxonomy" id="258253"/>
    <lineage>
        <taxon>Eukaryota</taxon>
        <taxon>Fungi</taxon>
        <taxon>Dikarya</taxon>
        <taxon>Ascomycota</taxon>
        <taxon>Pezizomycotina</taxon>
        <taxon>Lecanoromycetes</taxon>
        <taxon>OSLEUM clade</taxon>
        <taxon>Lecanoromycetidae</taxon>
        <taxon>Lecanorales</taxon>
        <taxon>Lecanorineae</taxon>
        <taxon>Ramalinaceae</taxon>
        <taxon>Ramalina</taxon>
    </lineage>
</organism>
<feature type="domain" description="Heterokaryon incompatibility" evidence="1">
    <location>
        <begin position="1"/>
        <end position="109"/>
    </location>
</feature>
<dbReference type="InterPro" id="IPR052895">
    <property type="entry name" value="HetReg/Transcr_Mod"/>
</dbReference>
<gene>
    <name evidence="2" type="ORF">OHK93_008536</name>
</gene>
<dbReference type="AlphaFoldDB" id="A0AA43TV67"/>
<protein>
    <recommendedName>
        <fullName evidence="1">Heterokaryon incompatibility domain-containing protein</fullName>
    </recommendedName>
</protein>
<dbReference type="Proteomes" id="UP001161017">
    <property type="component" value="Unassembled WGS sequence"/>
</dbReference>
<accession>A0AA43TV67</accession>
<dbReference type="InterPro" id="IPR010730">
    <property type="entry name" value="HET"/>
</dbReference>
<keyword evidence="3" id="KW-1185">Reference proteome</keyword>
<proteinExistence type="predicted"/>
<dbReference type="PANTHER" id="PTHR24148:SF64">
    <property type="entry name" value="HETEROKARYON INCOMPATIBILITY DOMAIN-CONTAINING PROTEIN"/>
    <property type="match status" value="1"/>
</dbReference>
<evidence type="ECO:0000259" key="1">
    <source>
        <dbReference type="Pfam" id="PF06985"/>
    </source>
</evidence>
<dbReference type="Pfam" id="PF26639">
    <property type="entry name" value="Het-6_barrel"/>
    <property type="match status" value="1"/>
</dbReference>
<dbReference type="Pfam" id="PF06985">
    <property type="entry name" value="HET"/>
    <property type="match status" value="1"/>
</dbReference>
<reference evidence="2" key="1">
    <citation type="journal article" date="2023" name="Genome Biol. Evol.">
        <title>First Whole Genome Sequence and Flow Cytometry Genome Size Data for the Lichen-Forming Fungus Ramalina farinacea (Ascomycota).</title>
        <authorList>
            <person name="Llewellyn T."/>
            <person name="Mian S."/>
            <person name="Hill R."/>
            <person name="Leitch I.J."/>
            <person name="Gaya E."/>
        </authorList>
    </citation>
    <scope>NUCLEOTIDE SEQUENCE</scope>
    <source>
        <strain evidence="2">LIQ254RAFAR</strain>
    </source>
</reference>
<dbReference type="EMBL" id="JAPUFD010000009">
    <property type="protein sequence ID" value="MDI1489258.1"/>
    <property type="molecule type" value="Genomic_DNA"/>
</dbReference>
<name>A0AA43TV67_9LECA</name>
<comment type="caution">
    <text evidence="2">The sequence shown here is derived from an EMBL/GenBank/DDBJ whole genome shotgun (WGS) entry which is preliminary data.</text>
</comment>